<protein>
    <submittedName>
        <fullName evidence="3">Uncharacterized protein LOC115882162</fullName>
    </submittedName>
</protein>
<dbReference type="PANTHER" id="PTHR21505">
    <property type="entry name" value="MADF DOMAIN-CONTAINING PROTEIN-RELATED"/>
    <property type="match status" value="1"/>
</dbReference>
<dbReference type="Pfam" id="PF10545">
    <property type="entry name" value="MADF_DNA_bdg"/>
    <property type="match status" value="1"/>
</dbReference>
<dbReference type="PANTHER" id="PTHR21505:SF8">
    <property type="entry name" value="DPT-YFP REPRESSOR BY OVEREXPRESSION, ISOFORM D-RELATED"/>
    <property type="match status" value="1"/>
</dbReference>
<dbReference type="InterPro" id="IPR006578">
    <property type="entry name" value="MADF-dom"/>
</dbReference>
<dbReference type="GeneID" id="115882162"/>
<name>A0A6J2XYQ2_SITOR</name>
<dbReference type="AlphaFoldDB" id="A0A6J2XYQ2"/>
<dbReference type="FunCoup" id="A0A6J2XYQ2">
    <property type="interactions" value="1"/>
</dbReference>
<dbReference type="Proteomes" id="UP000504635">
    <property type="component" value="Unplaced"/>
</dbReference>
<accession>A0A6J2XYQ2</accession>
<dbReference type="RefSeq" id="XP_030755895.1">
    <property type="nucleotide sequence ID" value="XM_030900035.1"/>
</dbReference>
<dbReference type="SMART" id="SM00595">
    <property type="entry name" value="MADF"/>
    <property type="match status" value="1"/>
</dbReference>
<gene>
    <name evidence="3" type="primary">LOC115882162</name>
</gene>
<dbReference type="PROSITE" id="PS51029">
    <property type="entry name" value="MADF"/>
    <property type="match status" value="1"/>
</dbReference>
<evidence type="ECO:0000313" key="2">
    <source>
        <dbReference type="Proteomes" id="UP000504635"/>
    </source>
</evidence>
<evidence type="ECO:0000313" key="3">
    <source>
        <dbReference type="RefSeq" id="XP_030755895.1"/>
    </source>
</evidence>
<dbReference type="KEGG" id="soy:115882162"/>
<sequence>MADLRLISREFLTEFIDLYRQNECLWKIKSKDYSDKQKKNAAYNILVEKLKEVEPEANKDMIVKKINSMRTCFRKELKKYTTSLKTGSGTEDVYKPNLWYFDLLLFLNDQETPRQGRDTITDQHEGVSDEDEDILRDINDQSENAVMSDVVTVATPSLSRSASRATSVGSKKKKKDRADEVLDVIAESLQSSNNQNDSVGRYDSYGRHIAQELEELPPRMAIYCKKIINEALYEAQMEKLTAQSRVVNGPEPTLRNTGLNYINYETQPADDIQHLESREENLSVSHSTMINRPELTTTDLHHNNSDYGNRPVGQYFSQFVPNSSQIDYQYNN</sequence>
<keyword evidence="2" id="KW-1185">Reference proteome</keyword>
<organism evidence="2 3">
    <name type="scientific">Sitophilus oryzae</name>
    <name type="common">Rice weevil</name>
    <name type="synonym">Curculio oryzae</name>
    <dbReference type="NCBI Taxonomy" id="7048"/>
    <lineage>
        <taxon>Eukaryota</taxon>
        <taxon>Metazoa</taxon>
        <taxon>Ecdysozoa</taxon>
        <taxon>Arthropoda</taxon>
        <taxon>Hexapoda</taxon>
        <taxon>Insecta</taxon>
        <taxon>Pterygota</taxon>
        <taxon>Neoptera</taxon>
        <taxon>Endopterygota</taxon>
        <taxon>Coleoptera</taxon>
        <taxon>Polyphaga</taxon>
        <taxon>Cucujiformia</taxon>
        <taxon>Curculionidae</taxon>
        <taxon>Dryophthorinae</taxon>
        <taxon>Sitophilus</taxon>
    </lineage>
</organism>
<dbReference type="InParanoid" id="A0A6J2XYQ2"/>
<proteinExistence type="predicted"/>
<dbReference type="OrthoDB" id="6152242at2759"/>
<reference evidence="3" key="1">
    <citation type="submission" date="2025-08" db="UniProtKB">
        <authorList>
            <consortium name="RefSeq"/>
        </authorList>
    </citation>
    <scope>IDENTIFICATION</scope>
    <source>
        <tissue evidence="3">Gonads</tissue>
    </source>
</reference>
<evidence type="ECO:0000259" key="1">
    <source>
        <dbReference type="PROSITE" id="PS51029"/>
    </source>
</evidence>
<feature type="domain" description="MADF" evidence="1">
    <location>
        <begin position="14"/>
        <end position="112"/>
    </location>
</feature>